<proteinExistence type="predicted"/>
<dbReference type="EMBL" id="CP029145">
    <property type="protein sequence ID" value="AWM32077.1"/>
    <property type="molecule type" value="Genomic_DNA"/>
</dbReference>
<sequence>MTVELTIGPIDNSRNAATVCEGSYTYDRHPAGLLVLHGLRPFYPQRSLVLAEADTTRPGTLTGRWEASQFAGAVLTGTWTSPAGKQLPFELHEDHTDGQGHLMAVRYELPDER</sequence>
<evidence type="ECO:0000313" key="1">
    <source>
        <dbReference type="EMBL" id="AWM32077.1"/>
    </source>
</evidence>
<accession>A0A2Z3GK50</accession>
<dbReference type="AlphaFoldDB" id="A0A2Z3GK50"/>
<keyword evidence="2" id="KW-1185">Reference proteome</keyword>
<gene>
    <name evidence="1" type="ORF">DDQ68_04275</name>
</gene>
<dbReference type="Proteomes" id="UP000245999">
    <property type="component" value="Chromosome"/>
</dbReference>
<evidence type="ECO:0000313" key="2">
    <source>
        <dbReference type="Proteomes" id="UP000245999"/>
    </source>
</evidence>
<dbReference type="OrthoDB" id="887357at2"/>
<dbReference type="KEGG" id="hnv:DDQ68_04275"/>
<organism evidence="1 2">
    <name type="scientific">Hymenobacter nivis</name>
    <dbReference type="NCBI Taxonomy" id="1850093"/>
    <lineage>
        <taxon>Bacteria</taxon>
        <taxon>Pseudomonadati</taxon>
        <taxon>Bacteroidota</taxon>
        <taxon>Cytophagia</taxon>
        <taxon>Cytophagales</taxon>
        <taxon>Hymenobacteraceae</taxon>
        <taxon>Hymenobacter</taxon>
    </lineage>
</organism>
<evidence type="ECO:0008006" key="3">
    <source>
        <dbReference type="Google" id="ProtNLM"/>
    </source>
</evidence>
<reference evidence="2" key="1">
    <citation type="submission" date="2018-04" db="EMBL/GenBank/DDBJ databases">
        <title>Complete genome of Antarctic heterotrophic bacterium Hymenobacter nivis.</title>
        <authorList>
            <person name="Terashima M."/>
        </authorList>
    </citation>
    <scope>NUCLEOTIDE SEQUENCE [LARGE SCALE GENOMIC DNA]</scope>
    <source>
        <strain evidence="2">NBRC 111535</strain>
    </source>
</reference>
<name>A0A2Z3GK50_9BACT</name>
<protein>
    <recommendedName>
        <fullName evidence="3">Lipocalin-like domain-containing protein</fullName>
    </recommendedName>
</protein>